<protein>
    <submittedName>
        <fullName evidence="1">Uncharacterized protein</fullName>
    </submittedName>
</protein>
<organism evidence="1 2">
    <name type="scientific">Populus trichocarpa</name>
    <name type="common">Western balsam poplar</name>
    <name type="synonym">Populus balsamifera subsp. trichocarpa</name>
    <dbReference type="NCBI Taxonomy" id="3694"/>
    <lineage>
        <taxon>Eukaryota</taxon>
        <taxon>Viridiplantae</taxon>
        <taxon>Streptophyta</taxon>
        <taxon>Embryophyta</taxon>
        <taxon>Tracheophyta</taxon>
        <taxon>Spermatophyta</taxon>
        <taxon>Magnoliopsida</taxon>
        <taxon>eudicotyledons</taxon>
        <taxon>Gunneridae</taxon>
        <taxon>Pentapetalae</taxon>
        <taxon>rosids</taxon>
        <taxon>fabids</taxon>
        <taxon>Malpighiales</taxon>
        <taxon>Salicaceae</taxon>
        <taxon>Saliceae</taxon>
        <taxon>Populus</taxon>
    </lineage>
</organism>
<dbReference type="EMBL" id="CM009308">
    <property type="protein sequence ID" value="KAI9377066.1"/>
    <property type="molecule type" value="Genomic_DNA"/>
</dbReference>
<dbReference type="Proteomes" id="UP000006729">
    <property type="component" value="Chromosome 19"/>
</dbReference>
<reference evidence="1 2" key="1">
    <citation type="journal article" date="2006" name="Science">
        <title>The genome of black cottonwood, Populus trichocarpa (Torr. &amp; Gray).</title>
        <authorList>
            <person name="Tuskan G.A."/>
            <person name="Difazio S."/>
            <person name="Jansson S."/>
            <person name="Bohlmann J."/>
            <person name="Grigoriev I."/>
            <person name="Hellsten U."/>
            <person name="Putnam N."/>
            <person name="Ralph S."/>
            <person name="Rombauts S."/>
            <person name="Salamov A."/>
            <person name="Schein J."/>
            <person name="Sterck L."/>
            <person name="Aerts A."/>
            <person name="Bhalerao R.R."/>
            <person name="Bhalerao R.P."/>
            <person name="Blaudez D."/>
            <person name="Boerjan W."/>
            <person name="Brun A."/>
            <person name="Brunner A."/>
            <person name="Busov V."/>
            <person name="Campbell M."/>
            <person name="Carlson J."/>
            <person name="Chalot M."/>
            <person name="Chapman J."/>
            <person name="Chen G.L."/>
            <person name="Cooper D."/>
            <person name="Coutinho P.M."/>
            <person name="Couturier J."/>
            <person name="Covert S."/>
            <person name="Cronk Q."/>
            <person name="Cunningham R."/>
            <person name="Davis J."/>
            <person name="Degroeve S."/>
            <person name="Dejardin A."/>
            <person name="Depamphilis C."/>
            <person name="Detter J."/>
            <person name="Dirks B."/>
            <person name="Dubchak I."/>
            <person name="Duplessis S."/>
            <person name="Ehlting J."/>
            <person name="Ellis B."/>
            <person name="Gendler K."/>
            <person name="Goodstein D."/>
            <person name="Gribskov M."/>
            <person name="Grimwood J."/>
            <person name="Groover A."/>
            <person name="Gunter L."/>
            <person name="Hamberger B."/>
            <person name="Heinze B."/>
            <person name="Helariutta Y."/>
            <person name="Henrissat B."/>
            <person name="Holligan D."/>
            <person name="Holt R."/>
            <person name="Huang W."/>
            <person name="Islam-Faridi N."/>
            <person name="Jones S."/>
            <person name="Jones-Rhoades M."/>
            <person name="Jorgensen R."/>
            <person name="Joshi C."/>
            <person name="Kangasjarvi J."/>
            <person name="Karlsson J."/>
            <person name="Kelleher C."/>
            <person name="Kirkpatrick R."/>
            <person name="Kirst M."/>
            <person name="Kohler A."/>
            <person name="Kalluri U."/>
            <person name="Larimer F."/>
            <person name="Leebens-Mack J."/>
            <person name="Leple J.C."/>
            <person name="Locascio P."/>
            <person name="Lou Y."/>
            <person name="Lucas S."/>
            <person name="Martin F."/>
            <person name="Montanini B."/>
            <person name="Napoli C."/>
            <person name="Nelson D.R."/>
            <person name="Nelson C."/>
            <person name="Nieminen K."/>
            <person name="Nilsson O."/>
            <person name="Pereda V."/>
            <person name="Peter G."/>
            <person name="Philippe R."/>
            <person name="Pilate G."/>
            <person name="Poliakov A."/>
            <person name="Razumovskaya J."/>
            <person name="Richardson P."/>
            <person name="Rinaldi C."/>
            <person name="Ritland K."/>
            <person name="Rouze P."/>
            <person name="Ryaboy D."/>
            <person name="Schmutz J."/>
            <person name="Schrader J."/>
            <person name="Segerman B."/>
            <person name="Shin H."/>
            <person name="Siddiqui A."/>
            <person name="Sterky F."/>
            <person name="Terry A."/>
            <person name="Tsai C.J."/>
            <person name="Uberbacher E."/>
            <person name="Unneberg P."/>
            <person name="Vahala J."/>
            <person name="Wall K."/>
            <person name="Wessler S."/>
            <person name="Yang G."/>
            <person name="Yin T."/>
            <person name="Douglas C."/>
            <person name="Marra M."/>
            <person name="Sandberg G."/>
            <person name="Van de Peer Y."/>
            <person name="Rokhsar D."/>
        </authorList>
    </citation>
    <scope>NUCLEOTIDE SEQUENCE [LARGE SCALE GENOMIC DNA]</scope>
    <source>
        <strain evidence="2">cv. Nisqually</strain>
    </source>
</reference>
<proteinExistence type="predicted"/>
<comment type="caution">
    <text evidence="1">The sequence shown here is derived from an EMBL/GenBank/DDBJ whole genome shotgun (WGS) entry which is preliminary data.</text>
</comment>
<keyword evidence="2" id="KW-1185">Reference proteome</keyword>
<sequence>MLLATMANPLIYFSGCLFLSILIILIKFFNKVWWTPIRIQSLMKSQGIRGPSYRFLHGNTKEISTMIRKTRSSPQELLHHTLPMVHPHFYSWIKLYGMNFLQWYGPQAQLIITEPELVKQILSNKDRAYPKTKVSSEIKKLLGDGIVLSEGEKWVKLRKLANHAFHGESIKGMVPEMIASLEIMLERWRHHHSKEIDIFVEFKILTSEVISRTSFGSSYLEGQHVFDMLTRMTHIISENNYRVRIPGIGKFVKASYDIEFENLEAKIRKSFMNMMKRREKDATLGELDGYGHDLFGLLLKAYHDSDETKKISLDDLIDQCKNFYLAGQETSASALTWIVFLLAVHSDWQDKARKEVLELFGLQIPSQDRIAKLKIMGIVINESLRLYTPNAILMRRVERETKLGKITVPANTEVYISTLAVHQNPKIWGEDALLFKPERFADGVVKATNNNIAAFMPFGLGPRNCAGMNFAITETKLALSMILQRYSFTLSPTYAHCPTEVLTMCPQHGVQVILQPYEHIALKV</sequence>
<gene>
    <name evidence="1" type="ORF">POPTR_019G014407v4</name>
</gene>
<accession>A0ACC0RKB5</accession>
<evidence type="ECO:0000313" key="2">
    <source>
        <dbReference type="Proteomes" id="UP000006729"/>
    </source>
</evidence>
<name>A0ACC0RKB5_POPTR</name>
<evidence type="ECO:0000313" key="1">
    <source>
        <dbReference type="EMBL" id="KAI9377066.1"/>
    </source>
</evidence>